<dbReference type="PANTHER" id="PTHR40278">
    <property type="entry name" value="DNA UTILIZATION PROTEIN HOFN"/>
    <property type="match status" value="1"/>
</dbReference>
<keyword evidence="1" id="KW-0812">Transmembrane</keyword>
<dbReference type="EMBL" id="PVWJ01000175">
    <property type="protein sequence ID" value="PSB00662.1"/>
    <property type="molecule type" value="Genomic_DNA"/>
</dbReference>
<dbReference type="AlphaFoldDB" id="A0A2T1BXE1"/>
<evidence type="ECO:0000256" key="1">
    <source>
        <dbReference type="SAM" id="Phobius"/>
    </source>
</evidence>
<keyword evidence="1" id="KW-1133">Transmembrane helix</keyword>
<dbReference type="InterPro" id="IPR007813">
    <property type="entry name" value="PilN"/>
</dbReference>
<comment type="caution">
    <text evidence="2">The sequence shown here is derived from an EMBL/GenBank/DDBJ whole genome shotgun (WGS) entry which is preliminary data.</text>
</comment>
<organism evidence="2 3">
    <name type="scientific">Merismopedia glauca CCAP 1448/3</name>
    <dbReference type="NCBI Taxonomy" id="1296344"/>
    <lineage>
        <taxon>Bacteria</taxon>
        <taxon>Bacillati</taxon>
        <taxon>Cyanobacteriota</taxon>
        <taxon>Cyanophyceae</taxon>
        <taxon>Synechococcales</taxon>
        <taxon>Merismopediaceae</taxon>
        <taxon>Merismopedia</taxon>
    </lineage>
</organism>
<gene>
    <name evidence="2" type="ORF">C7B64_22335</name>
</gene>
<keyword evidence="1" id="KW-0472">Membrane</keyword>
<evidence type="ECO:0000313" key="2">
    <source>
        <dbReference type="EMBL" id="PSB00662.1"/>
    </source>
</evidence>
<reference evidence="2 3" key="1">
    <citation type="submission" date="2018-02" db="EMBL/GenBank/DDBJ databases">
        <authorList>
            <person name="Cohen D.B."/>
            <person name="Kent A.D."/>
        </authorList>
    </citation>
    <scope>NUCLEOTIDE SEQUENCE [LARGE SCALE GENOMIC DNA]</scope>
    <source>
        <strain evidence="2 3">CCAP 1448/3</strain>
    </source>
</reference>
<name>A0A2T1BXE1_9CYAN</name>
<keyword evidence="3" id="KW-1185">Reference proteome</keyword>
<dbReference type="PANTHER" id="PTHR40278:SF1">
    <property type="entry name" value="DNA UTILIZATION PROTEIN HOFN"/>
    <property type="match status" value="1"/>
</dbReference>
<proteinExistence type="predicted"/>
<feature type="transmembrane region" description="Helical" evidence="1">
    <location>
        <begin position="38"/>
        <end position="59"/>
    </location>
</feature>
<sequence length="274" mass="29680">MYSLDINFLKDRPDYQPKSARGVRRPTISTPSGAFTPLYIGVAIGLFLPALVGGLWFFVQQQNASLEQKQAQLDAELGKLTAFDQQIAALNAQTSAIKAETTALGNVFNRIRPWSAILQDIRDRIPGGVQVKTIKQTAQVLAPAPTATPTPAPNATPTPVVTIPIDKLSIVGTANSFDNVNDFMLLLQQSSFVKAKETQLIKANLVDNPLPVEVAKQNSVGSKVYKLPQVVEYEIQTTLNDVPSAVLVQELERKGAVGLASRIRNLQSKGVIQP</sequence>
<dbReference type="OrthoDB" id="422602at2"/>
<evidence type="ECO:0000313" key="3">
    <source>
        <dbReference type="Proteomes" id="UP000238762"/>
    </source>
</evidence>
<dbReference type="RefSeq" id="WP_106291548.1">
    <property type="nucleotide sequence ID" value="NZ_CAWNTC010000219.1"/>
</dbReference>
<accession>A0A2T1BXE1</accession>
<dbReference type="Pfam" id="PF05137">
    <property type="entry name" value="PilN"/>
    <property type="match status" value="1"/>
</dbReference>
<reference evidence="2 3" key="2">
    <citation type="submission" date="2018-03" db="EMBL/GenBank/DDBJ databases">
        <title>The ancient ancestry and fast evolution of plastids.</title>
        <authorList>
            <person name="Moore K.R."/>
            <person name="Magnabosco C."/>
            <person name="Momper L."/>
            <person name="Gold D.A."/>
            <person name="Bosak T."/>
            <person name="Fournier G.P."/>
        </authorList>
    </citation>
    <scope>NUCLEOTIDE SEQUENCE [LARGE SCALE GENOMIC DNA]</scope>
    <source>
        <strain evidence="2 3">CCAP 1448/3</strain>
    </source>
</reference>
<dbReference type="Proteomes" id="UP000238762">
    <property type="component" value="Unassembled WGS sequence"/>
</dbReference>
<dbReference type="InterPro" id="IPR052534">
    <property type="entry name" value="Extracell_DNA_Util/SecSys_Comp"/>
</dbReference>
<protein>
    <submittedName>
        <fullName evidence="2">Fimbrial assembly protein</fullName>
    </submittedName>
</protein>